<dbReference type="SUPFAM" id="SSF53335">
    <property type="entry name" value="S-adenosyl-L-methionine-dependent methyltransferases"/>
    <property type="match status" value="1"/>
</dbReference>
<keyword evidence="3" id="KW-1185">Reference proteome</keyword>
<accession>A0A839QTP4</accession>
<dbReference type="InterPro" id="IPR029063">
    <property type="entry name" value="SAM-dependent_MTases_sf"/>
</dbReference>
<dbReference type="CDD" id="cd02440">
    <property type="entry name" value="AdoMet_MTases"/>
    <property type="match status" value="1"/>
</dbReference>
<dbReference type="Proteomes" id="UP000568050">
    <property type="component" value="Unassembled WGS sequence"/>
</dbReference>
<keyword evidence="2" id="KW-0489">Methyltransferase</keyword>
<comment type="caution">
    <text evidence="2">The sequence shown here is derived from an EMBL/GenBank/DDBJ whole genome shotgun (WGS) entry which is preliminary data.</text>
</comment>
<proteinExistence type="predicted"/>
<dbReference type="RefSeq" id="WP_183373957.1">
    <property type="nucleotide sequence ID" value="NZ_CBCSFZ010000040.1"/>
</dbReference>
<organism evidence="2 3">
    <name type="scientific">Helcobacillus massiliensis</name>
    <dbReference type="NCBI Taxonomy" id="521392"/>
    <lineage>
        <taxon>Bacteria</taxon>
        <taxon>Bacillati</taxon>
        <taxon>Actinomycetota</taxon>
        <taxon>Actinomycetes</taxon>
        <taxon>Micrococcales</taxon>
        <taxon>Dermabacteraceae</taxon>
        <taxon>Helcobacillus</taxon>
    </lineage>
</organism>
<dbReference type="Gene3D" id="3.40.50.150">
    <property type="entry name" value="Vaccinia Virus protein VP39"/>
    <property type="match status" value="1"/>
</dbReference>
<dbReference type="Pfam" id="PF13649">
    <property type="entry name" value="Methyltransf_25"/>
    <property type="match status" value="1"/>
</dbReference>
<sequence>MTSIPVFPRTGAQPPGPAENIWLRAVHTNPNHAADYVQRWRRLAAQGQDIHGEARMIDAMLERGSFVIDAGCGTGRTGGYLFDAGHRVIGVDLDETLIAAARTDHPGADWRVGNLAELDLRAADGSRLMADVIVSAGNVMTFLAAAERRPALVAIRAHLSSTSRFVAGFQTHRGWSAEDFIADAERAGMRLQQAFSSWQLAPFTGEDGFLVAVLVRA</sequence>
<dbReference type="GO" id="GO:0032259">
    <property type="term" value="P:methylation"/>
    <property type="evidence" value="ECO:0007669"/>
    <property type="project" value="UniProtKB-KW"/>
</dbReference>
<dbReference type="EMBL" id="JACHWP010000001">
    <property type="protein sequence ID" value="MBB3022140.1"/>
    <property type="molecule type" value="Genomic_DNA"/>
</dbReference>
<evidence type="ECO:0000259" key="1">
    <source>
        <dbReference type="Pfam" id="PF13649"/>
    </source>
</evidence>
<dbReference type="InterPro" id="IPR041698">
    <property type="entry name" value="Methyltransf_25"/>
</dbReference>
<reference evidence="2 3" key="1">
    <citation type="submission" date="2020-08" db="EMBL/GenBank/DDBJ databases">
        <title>Sequencing the genomes of 1000 actinobacteria strains.</title>
        <authorList>
            <person name="Klenk H.-P."/>
        </authorList>
    </citation>
    <scope>NUCLEOTIDE SEQUENCE [LARGE SCALE GENOMIC DNA]</scope>
    <source>
        <strain evidence="2 3">DSM 23040</strain>
    </source>
</reference>
<dbReference type="GO" id="GO:0008168">
    <property type="term" value="F:methyltransferase activity"/>
    <property type="evidence" value="ECO:0007669"/>
    <property type="project" value="UniProtKB-KW"/>
</dbReference>
<feature type="domain" description="Methyltransferase" evidence="1">
    <location>
        <begin position="67"/>
        <end position="160"/>
    </location>
</feature>
<gene>
    <name evidence="2" type="ORF">FHX50_000388</name>
</gene>
<keyword evidence="2" id="KW-0808">Transferase</keyword>
<dbReference type="AlphaFoldDB" id="A0A839QTP4"/>
<name>A0A839QTP4_9MICO</name>
<protein>
    <submittedName>
        <fullName evidence="2">SAM-dependent methyltransferase</fullName>
    </submittedName>
</protein>
<evidence type="ECO:0000313" key="3">
    <source>
        <dbReference type="Proteomes" id="UP000568050"/>
    </source>
</evidence>
<evidence type="ECO:0000313" key="2">
    <source>
        <dbReference type="EMBL" id="MBB3022140.1"/>
    </source>
</evidence>